<comment type="similarity">
    <text evidence="4">Belongs to the methyltransferase superfamily. YrrT family.</text>
</comment>
<dbReference type="Proteomes" id="UP000030528">
    <property type="component" value="Unassembled WGS sequence"/>
</dbReference>
<dbReference type="InterPro" id="IPR023553">
    <property type="entry name" value="Uncharacterised_MeTfrase_YrrT"/>
</dbReference>
<feature type="binding site" evidence="4">
    <location>
        <position position="75"/>
    </location>
    <ligand>
        <name>S-adenosyl-L-methionine</name>
        <dbReference type="ChEBI" id="CHEBI:59789"/>
    </ligand>
</feature>
<evidence type="ECO:0000259" key="5">
    <source>
        <dbReference type="Pfam" id="PF13649"/>
    </source>
</evidence>
<dbReference type="GO" id="GO:0008757">
    <property type="term" value="F:S-adenosylmethionine-dependent methyltransferase activity"/>
    <property type="evidence" value="ECO:0007669"/>
    <property type="project" value="UniProtKB-UniRule"/>
</dbReference>
<dbReference type="PANTHER" id="PTHR43861">
    <property type="entry name" value="TRANS-ACONITATE 2-METHYLTRANSFERASE-RELATED"/>
    <property type="match status" value="1"/>
</dbReference>
<dbReference type="SUPFAM" id="SSF53335">
    <property type="entry name" value="S-adenosyl-L-methionine-dependent methyltransferases"/>
    <property type="match status" value="1"/>
</dbReference>
<dbReference type="OrthoDB" id="465705at2"/>
<dbReference type="STRING" id="1385510.GCA_000425205_03375"/>
<feature type="binding site" evidence="4">
    <location>
        <position position="97"/>
    </location>
    <ligand>
        <name>S-adenosyl-L-methionine</name>
        <dbReference type="ChEBI" id="CHEBI:59789"/>
    </ligand>
</feature>
<dbReference type="Pfam" id="PF13649">
    <property type="entry name" value="Methyltransf_25"/>
    <property type="match status" value="1"/>
</dbReference>
<comment type="function">
    <text evidence="4">Could be a S-adenosyl-L-methionine-dependent methyltransferase.</text>
</comment>
<gene>
    <name evidence="6" type="ORF">N781_08240</name>
</gene>
<dbReference type="Gene3D" id="3.40.50.150">
    <property type="entry name" value="Vaccinia Virus protein VP39"/>
    <property type="match status" value="1"/>
</dbReference>
<proteinExistence type="inferred from homology"/>
<evidence type="ECO:0000313" key="6">
    <source>
        <dbReference type="EMBL" id="KGX90225.1"/>
    </source>
</evidence>
<evidence type="ECO:0000256" key="4">
    <source>
        <dbReference type="HAMAP-Rule" id="MF_02100"/>
    </source>
</evidence>
<keyword evidence="1 4" id="KW-0489">Methyltransferase</keyword>
<dbReference type="HAMAP" id="MF_02100">
    <property type="entry name" value="Methyltr_YrrT"/>
    <property type="match status" value="1"/>
</dbReference>
<dbReference type="CDD" id="cd02440">
    <property type="entry name" value="AdoMet_MTases"/>
    <property type="match status" value="1"/>
</dbReference>
<keyword evidence="7" id="KW-1185">Reference proteome</keyword>
<reference evidence="6 7" key="1">
    <citation type="submission" date="2013-08" db="EMBL/GenBank/DDBJ databases">
        <authorList>
            <person name="Huang J."/>
            <person name="Wang G."/>
        </authorList>
    </citation>
    <scope>NUCLEOTIDE SEQUENCE [LARGE SCALE GENOMIC DNA]</scope>
    <source>
        <strain evidence="6 7">JSM 076056</strain>
    </source>
</reference>
<evidence type="ECO:0000256" key="1">
    <source>
        <dbReference type="ARBA" id="ARBA00022603"/>
    </source>
</evidence>
<dbReference type="EC" id="2.1.1.-" evidence="4"/>
<evidence type="ECO:0000256" key="2">
    <source>
        <dbReference type="ARBA" id="ARBA00022679"/>
    </source>
</evidence>
<dbReference type="InterPro" id="IPR041698">
    <property type="entry name" value="Methyltransf_25"/>
</dbReference>
<dbReference type="PANTHER" id="PTHR43861:SF1">
    <property type="entry name" value="TRANS-ACONITATE 2-METHYLTRANSFERASE"/>
    <property type="match status" value="1"/>
</dbReference>
<name>A0A0A5GGI3_9BACI</name>
<evidence type="ECO:0000313" key="7">
    <source>
        <dbReference type="Proteomes" id="UP000030528"/>
    </source>
</evidence>
<dbReference type="AlphaFoldDB" id="A0A0A5GGI3"/>
<keyword evidence="2 4" id="KW-0808">Transferase</keyword>
<protein>
    <recommendedName>
        <fullName evidence="4">Uncharacterized methyltransferase N781_08240</fullName>
        <ecNumber evidence="4">2.1.1.-</ecNumber>
    </recommendedName>
</protein>
<keyword evidence="3 4" id="KW-0949">S-adenosyl-L-methionine</keyword>
<evidence type="ECO:0000256" key="3">
    <source>
        <dbReference type="ARBA" id="ARBA00022691"/>
    </source>
</evidence>
<dbReference type="InterPro" id="IPR029063">
    <property type="entry name" value="SAM-dependent_MTases_sf"/>
</dbReference>
<feature type="domain" description="Methyltransferase" evidence="5">
    <location>
        <begin position="50"/>
        <end position="140"/>
    </location>
</feature>
<accession>A0A0A5GGI3</accession>
<dbReference type="EMBL" id="AVPE01000016">
    <property type="protein sequence ID" value="KGX90225.1"/>
    <property type="molecule type" value="Genomic_DNA"/>
</dbReference>
<dbReference type="eggNOG" id="COG2226">
    <property type="taxonomic scope" value="Bacteria"/>
</dbReference>
<organism evidence="6 7">
    <name type="scientific">Pontibacillus halophilus JSM 076056 = DSM 19796</name>
    <dbReference type="NCBI Taxonomy" id="1385510"/>
    <lineage>
        <taxon>Bacteria</taxon>
        <taxon>Bacillati</taxon>
        <taxon>Bacillota</taxon>
        <taxon>Bacilli</taxon>
        <taxon>Bacillales</taxon>
        <taxon>Bacillaceae</taxon>
        <taxon>Pontibacillus</taxon>
    </lineage>
</organism>
<feature type="binding site" evidence="4">
    <location>
        <position position="54"/>
    </location>
    <ligand>
        <name>S-adenosyl-L-methionine</name>
        <dbReference type="ChEBI" id="CHEBI:59789"/>
    </ligand>
</feature>
<sequence length="213" mass="24464">MGREFIDMFDDWASTYDQTVSGEDLEYKEVFQGYDEILQSVVSYTKGDNVIEFGVGTGNLTKRLVNHGFNVYGVEPSLEMLKIAQVKVPDARIQEGDFLQFTSPVEQVDSIVSSYAFHHLTDEEKEHAIRNYSKLLASGGRIVFADTSFETKDAKRQSIETAIASYRHHLADDLSSEYYSDIPTLRNICENNEFDVIFRRKNQYVWLMIATKR</sequence>
<dbReference type="RefSeq" id="WP_026801571.1">
    <property type="nucleotide sequence ID" value="NZ_AULI01000019.1"/>
</dbReference>
<comment type="caution">
    <text evidence="6">The sequence shown here is derived from an EMBL/GenBank/DDBJ whole genome shotgun (WGS) entry which is preliminary data.</text>
</comment>
<dbReference type="GO" id="GO:0032259">
    <property type="term" value="P:methylation"/>
    <property type="evidence" value="ECO:0007669"/>
    <property type="project" value="UniProtKB-KW"/>
</dbReference>